<feature type="chain" id="PRO_5038417132" description="DUF4333 domain-containing protein" evidence="1">
    <location>
        <begin position="18"/>
        <end position="124"/>
    </location>
</feature>
<dbReference type="PROSITE" id="PS51257">
    <property type="entry name" value="PROKAR_LIPOPROTEIN"/>
    <property type="match status" value="1"/>
</dbReference>
<dbReference type="AlphaFoldDB" id="A0A840NVH4"/>
<sequence length="124" mass="12358">MRLTFAGLCLLAVTMTAGCSGIQQGVQEGVQQGTAEGTLSVLGQVALEEASGAKLAGELDCTSESASSDGGTPIECSGQTQDGKKATITGTVTSADPEKGVVKGKLTLTFDGKNLGEKDCIGAC</sequence>
<name>A0A840NVH4_9ACTN</name>
<dbReference type="EMBL" id="JACHGN010000001">
    <property type="protein sequence ID" value="MBB5130809.1"/>
    <property type="molecule type" value="Genomic_DNA"/>
</dbReference>
<evidence type="ECO:0008006" key="4">
    <source>
        <dbReference type="Google" id="ProtNLM"/>
    </source>
</evidence>
<gene>
    <name evidence="2" type="ORF">HNP84_000497</name>
</gene>
<keyword evidence="1" id="KW-0732">Signal</keyword>
<evidence type="ECO:0000313" key="3">
    <source>
        <dbReference type="Proteomes" id="UP000578449"/>
    </source>
</evidence>
<comment type="caution">
    <text evidence="2">The sequence shown here is derived from an EMBL/GenBank/DDBJ whole genome shotgun (WGS) entry which is preliminary data.</text>
</comment>
<protein>
    <recommendedName>
        <fullName evidence="4">DUF4333 domain-containing protein</fullName>
    </recommendedName>
</protein>
<feature type="signal peptide" evidence="1">
    <location>
        <begin position="1"/>
        <end position="17"/>
    </location>
</feature>
<reference evidence="2 3" key="1">
    <citation type="submission" date="2020-08" db="EMBL/GenBank/DDBJ databases">
        <title>Genomic Encyclopedia of Type Strains, Phase IV (KMG-IV): sequencing the most valuable type-strain genomes for metagenomic binning, comparative biology and taxonomic classification.</title>
        <authorList>
            <person name="Goeker M."/>
        </authorList>
    </citation>
    <scope>NUCLEOTIDE SEQUENCE [LARGE SCALE GENOMIC DNA]</scope>
    <source>
        <strain evidence="2 3">DSM 45615</strain>
    </source>
</reference>
<accession>A0A840NVH4</accession>
<evidence type="ECO:0000313" key="2">
    <source>
        <dbReference type="EMBL" id="MBB5130809.1"/>
    </source>
</evidence>
<evidence type="ECO:0000256" key="1">
    <source>
        <dbReference type="SAM" id="SignalP"/>
    </source>
</evidence>
<organism evidence="2 3">
    <name type="scientific">Thermocatellispora tengchongensis</name>
    <dbReference type="NCBI Taxonomy" id="1073253"/>
    <lineage>
        <taxon>Bacteria</taxon>
        <taxon>Bacillati</taxon>
        <taxon>Actinomycetota</taxon>
        <taxon>Actinomycetes</taxon>
        <taxon>Streptosporangiales</taxon>
        <taxon>Streptosporangiaceae</taxon>
        <taxon>Thermocatellispora</taxon>
    </lineage>
</organism>
<keyword evidence="3" id="KW-1185">Reference proteome</keyword>
<dbReference type="Proteomes" id="UP000578449">
    <property type="component" value="Unassembled WGS sequence"/>
</dbReference>
<dbReference type="RefSeq" id="WP_185047636.1">
    <property type="nucleotide sequence ID" value="NZ_BAABIX010000013.1"/>
</dbReference>
<proteinExistence type="predicted"/>